<proteinExistence type="predicted"/>
<dbReference type="Proteomes" id="UP000287651">
    <property type="component" value="Unassembled WGS sequence"/>
</dbReference>
<protein>
    <submittedName>
        <fullName evidence="2">Uncharacterized protein</fullName>
    </submittedName>
</protein>
<comment type="caution">
    <text evidence="2">The sequence shown here is derived from an EMBL/GenBank/DDBJ whole genome shotgun (WGS) entry which is preliminary data.</text>
</comment>
<evidence type="ECO:0000256" key="1">
    <source>
        <dbReference type="SAM" id="MobiDB-lite"/>
    </source>
</evidence>
<evidence type="ECO:0000313" key="2">
    <source>
        <dbReference type="EMBL" id="RRT73282.1"/>
    </source>
</evidence>
<evidence type="ECO:0000313" key="3">
    <source>
        <dbReference type="Proteomes" id="UP000287651"/>
    </source>
</evidence>
<accession>A0A427AAN7</accession>
<reference evidence="2 3" key="1">
    <citation type="journal article" date="2014" name="Agronomy (Basel)">
        <title>A Draft Genome Sequence for Ensete ventricosum, the Drought-Tolerant Tree Against Hunger.</title>
        <authorList>
            <person name="Harrison J."/>
            <person name="Moore K.A."/>
            <person name="Paszkiewicz K."/>
            <person name="Jones T."/>
            <person name="Grant M."/>
            <person name="Ambacheew D."/>
            <person name="Muzemil S."/>
            <person name="Studholme D.J."/>
        </authorList>
    </citation>
    <scope>NUCLEOTIDE SEQUENCE [LARGE SCALE GENOMIC DNA]</scope>
</reference>
<feature type="region of interest" description="Disordered" evidence="1">
    <location>
        <begin position="1"/>
        <end position="31"/>
    </location>
</feature>
<gene>
    <name evidence="2" type="ORF">B296_00003246</name>
</gene>
<dbReference type="EMBL" id="AMZH03003136">
    <property type="protein sequence ID" value="RRT73282.1"/>
    <property type="molecule type" value="Genomic_DNA"/>
</dbReference>
<feature type="region of interest" description="Disordered" evidence="1">
    <location>
        <begin position="89"/>
        <end position="118"/>
    </location>
</feature>
<organism evidence="2 3">
    <name type="scientific">Ensete ventricosum</name>
    <name type="common">Abyssinian banana</name>
    <name type="synonym">Musa ensete</name>
    <dbReference type="NCBI Taxonomy" id="4639"/>
    <lineage>
        <taxon>Eukaryota</taxon>
        <taxon>Viridiplantae</taxon>
        <taxon>Streptophyta</taxon>
        <taxon>Embryophyta</taxon>
        <taxon>Tracheophyta</taxon>
        <taxon>Spermatophyta</taxon>
        <taxon>Magnoliopsida</taxon>
        <taxon>Liliopsida</taxon>
        <taxon>Zingiberales</taxon>
        <taxon>Musaceae</taxon>
        <taxon>Ensete</taxon>
    </lineage>
</organism>
<sequence>MASPQGALAYNQAVGAAPTTSPKRSGIHKGTACGHGARLPASLCFSHLLSSLRSSLEEDRDSLEHYRGSRKAYRDEISPKFARRFAEGIGKLTGSTSGDHREKTGRLTARVSEATELA</sequence>
<name>A0A427AAN7_ENSVE</name>
<dbReference type="AlphaFoldDB" id="A0A427AAN7"/>